<dbReference type="EMBL" id="CCKQ01001126">
    <property type="protein sequence ID" value="CDW72227.1"/>
    <property type="molecule type" value="Genomic_DNA"/>
</dbReference>
<accession>A0A077ZQP3</accession>
<keyword evidence="2" id="KW-1185">Reference proteome</keyword>
<proteinExistence type="predicted"/>
<gene>
    <name evidence="1" type="primary">Contig10148.g10850</name>
    <name evidence="1" type="ORF">STYLEM_1184</name>
</gene>
<dbReference type="InterPro" id="IPR011050">
    <property type="entry name" value="Pectin_lyase_fold/virulence"/>
</dbReference>
<reference evidence="1 2" key="1">
    <citation type="submission" date="2014-06" db="EMBL/GenBank/DDBJ databases">
        <authorList>
            <person name="Swart Estienne"/>
        </authorList>
    </citation>
    <scope>NUCLEOTIDE SEQUENCE [LARGE SCALE GENOMIC DNA]</scope>
    <source>
        <strain evidence="1 2">130c</strain>
    </source>
</reference>
<dbReference type="Proteomes" id="UP000039865">
    <property type="component" value="Unassembled WGS sequence"/>
</dbReference>
<sequence length="841" mass="96163">MDIVSSGDKPLLYAIDSQKLQVNGLNSANLEFENKYGIFAIYQSNQRHLDLKIQGKIIIRDQNTKYRMGGFLYINGQNINADLTGDFQIHNSSVQRGLIAQIMDANQFKLSNSNISSSSQSNLLYSVSQIVEISLLNNSIIQSNKSQIPKQYFDQTKYTISMLDIINEDLYVFESSFVIIGAKNVYSLKNKFINSQFSKMGGHIYLEQTNFFDQNSLFMNGLAYNGGAIYCSQCEMTLNGTNFIENIAVNGGCIYQGKQSQIIMTQIFVNKSAGYGMGGFIASESESQMKSRMLDQDSLYIPKIGSFRNTYTARILEKNDSPSLFIDGLQIFNIFSLQDGGAFYLQSEGLQFHIKNVNQQDSESILGNGGFIYSSHLTMQIIIEDSSKFYDLLGYAIDQKIFFNQGNSIYLLNPLRNVTITNIRVENIVSWKEQIMFEDYLFREDSTFYGSISFNTSLYLEISHSYFNNITTTFSGLMNVQNRYANIIFKNNYISNIKTDFDQIIYIEMAQNLQMENNKVFNITSRVFGSGLLYVNIIQEQAYLNSNYVKCYESPLYPYIELDNLDLRKDEFKDQQYEDNSLYEREPEQYSYYPNQDRSSLQYLPKEYNSILRSLFSFSYVQQLMMNNTIVVDCLINSKTDQMIQLASQVKLFIDSNSNYINSSGGISIYQSFTETIFYLYNNTYLNTSSNKGIIITDRLIRFFMQNCYVRNHTILGNANFGLINLIAIDVSNEVISNSTIRNCSFFDIQTYAGGNLIQINSYLMDFLLLQSIKLVGIYQRGESLGGHILIEKINKGLIVSSLCGYRKSLFRNILGKSKVVLIVNKMQGTQMTLKDTIIDI</sequence>
<dbReference type="SUPFAM" id="SSF51126">
    <property type="entry name" value="Pectin lyase-like"/>
    <property type="match status" value="1"/>
</dbReference>
<evidence type="ECO:0000313" key="2">
    <source>
        <dbReference type="Proteomes" id="UP000039865"/>
    </source>
</evidence>
<organism evidence="1 2">
    <name type="scientific">Stylonychia lemnae</name>
    <name type="common">Ciliate</name>
    <dbReference type="NCBI Taxonomy" id="5949"/>
    <lineage>
        <taxon>Eukaryota</taxon>
        <taxon>Sar</taxon>
        <taxon>Alveolata</taxon>
        <taxon>Ciliophora</taxon>
        <taxon>Intramacronucleata</taxon>
        <taxon>Spirotrichea</taxon>
        <taxon>Stichotrichia</taxon>
        <taxon>Sporadotrichida</taxon>
        <taxon>Oxytrichidae</taxon>
        <taxon>Stylonychinae</taxon>
        <taxon>Stylonychia</taxon>
    </lineage>
</organism>
<protein>
    <submittedName>
        <fullName evidence="1">Uncharacterized protein</fullName>
    </submittedName>
</protein>
<dbReference type="AlphaFoldDB" id="A0A077ZQP3"/>
<name>A0A077ZQP3_STYLE</name>
<dbReference type="InParanoid" id="A0A077ZQP3"/>
<evidence type="ECO:0000313" key="1">
    <source>
        <dbReference type="EMBL" id="CDW72227.1"/>
    </source>
</evidence>